<gene>
    <name evidence="1" type="ORF">Rcae01_06431</name>
</gene>
<sequence>MKIHALDLGKFNSVACFFNSKTRKSKFLTTPTHQERFAPKECVALTEDACCSLGNLKTSEPQDTLPTADFIVDRVLRATAKGFGQFRNGNQHRSGAYDSHSRSISNFRLATTQPCPYDDLIAVEFKRSKSLASRYTNGMPNISLPSVDPICFANIASGRSNRGI</sequence>
<evidence type="ECO:0000313" key="1">
    <source>
        <dbReference type="EMBL" id="GAA5510919.1"/>
    </source>
</evidence>
<organism evidence="1 2">
    <name type="scientific">Novipirellula caenicola</name>
    <dbReference type="NCBI Taxonomy" id="1536901"/>
    <lineage>
        <taxon>Bacteria</taxon>
        <taxon>Pseudomonadati</taxon>
        <taxon>Planctomycetota</taxon>
        <taxon>Planctomycetia</taxon>
        <taxon>Pirellulales</taxon>
        <taxon>Pirellulaceae</taxon>
        <taxon>Novipirellula</taxon>
    </lineage>
</organism>
<dbReference type="Proteomes" id="UP001416858">
    <property type="component" value="Unassembled WGS sequence"/>
</dbReference>
<accession>A0ABP9W0M0</accession>
<protein>
    <submittedName>
        <fullName evidence="1">Uncharacterized protein</fullName>
    </submittedName>
</protein>
<reference evidence="1 2" key="1">
    <citation type="submission" date="2024-02" db="EMBL/GenBank/DDBJ databases">
        <title>Rhodopirellula caenicola NBRC 110016.</title>
        <authorList>
            <person name="Ichikawa N."/>
            <person name="Katano-Makiyama Y."/>
            <person name="Hidaka K."/>
        </authorList>
    </citation>
    <scope>NUCLEOTIDE SEQUENCE [LARGE SCALE GENOMIC DNA]</scope>
    <source>
        <strain evidence="1 2">NBRC 110016</strain>
    </source>
</reference>
<proteinExistence type="predicted"/>
<keyword evidence="2" id="KW-1185">Reference proteome</keyword>
<comment type="caution">
    <text evidence="1">The sequence shown here is derived from an EMBL/GenBank/DDBJ whole genome shotgun (WGS) entry which is preliminary data.</text>
</comment>
<dbReference type="EMBL" id="BAABRO010000030">
    <property type="protein sequence ID" value="GAA5510919.1"/>
    <property type="molecule type" value="Genomic_DNA"/>
</dbReference>
<evidence type="ECO:0000313" key="2">
    <source>
        <dbReference type="Proteomes" id="UP001416858"/>
    </source>
</evidence>
<name>A0ABP9W0M0_9BACT</name>